<sequence>MNESHIVTRTYDLQLNGGKTVHLRLTVAAQLRLKNKFNEDALDVILSASSDPERLLAVLDEALHFNDDPNGDLTGEALYDALVDSGVSGMDAFSNILFKLAHVSGLLSDTQAEKLSSGIGKMLNAAFDGMEQTAESEEQPASFPG</sequence>
<accession>A0A8S5M3X0</accession>
<organism evidence="1">
    <name type="scientific">Myoviridae sp. ctdxI18</name>
    <dbReference type="NCBI Taxonomy" id="2826673"/>
    <lineage>
        <taxon>Viruses</taxon>
        <taxon>Duplodnaviria</taxon>
        <taxon>Heunggongvirae</taxon>
        <taxon>Uroviricota</taxon>
        <taxon>Caudoviricetes</taxon>
    </lineage>
</organism>
<reference evidence="1" key="1">
    <citation type="journal article" date="2021" name="Proc. Natl. Acad. Sci. U.S.A.">
        <title>A Catalog of Tens of Thousands of Viruses from Human Metagenomes Reveals Hidden Associations with Chronic Diseases.</title>
        <authorList>
            <person name="Tisza M.J."/>
            <person name="Buck C.B."/>
        </authorList>
    </citation>
    <scope>NUCLEOTIDE SEQUENCE</scope>
    <source>
        <strain evidence="1">CtdxI18</strain>
    </source>
</reference>
<proteinExistence type="predicted"/>
<protein>
    <submittedName>
        <fullName evidence="1">Tail assembly chaperone protein</fullName>
    </submittedName>
</protein>
<name>A0A8S5M3X0_9CAUD</name>
<dbReference type="EMBL" id="BK014808">
    <property type="protein sequence ID" value="DAD76771.1"/>
    <property type="molecule type" value="Genomic_DNA"/>
</dbReference>
<evidence type="ECO:0000313" key="1">
    <source>
        <dbReference type="EMBL" id="DAD76771.1"/>
    </source>
</evidence>